<dbReference type="Proteomes" id="UP000002484">
    <property type="component" value="Chromosome"/>
</dbReference>
<dbReference type="InterPro" id="IPR047057">
    <property type="entry name" value="MerR_fam"/>
</dbReference>
<keyword evidence="10" id="KW-1185">Reference proteome</keyword>
<keyword evidence="6" id="KW-0238">DNA-binding</keyword>
<dbReference type="SMART" id="SM00422">
    <property type="entry name" value="HTH_MERR"/>
    <property type="match status" value="1"/>
</dbReference>
<dbReference type="InParanoid" id="E3J492"/>
<evidence type="ECO:0000256" key="2">
    <source>
        <dbReference type="ARBA" id="ARBA00022723"/>
    </source>
</evidence>
<dbReference type="GO" id="GO:0051537">
    <property type="term" value="F:2 iron, 2 sulfur cluster binding"/>
    <property type="evidence" value="ECO:0007669"/>
    <property type="project" value="UniProtKB-KW"/>
</dbReference>
<keyword evidence="5" id="KW-0805">Transcription regulation</keyword>
<proteinExistence type="predicted"/>
<dbReference type="RefSeq" id="WP_013426129.1">
    <property type="nucleotide sequence ID" value="NC_014666.1"/>
</dbReference>
<dbReference type="AlphaFoldDB" id="E3J492"/>
<evidence type="ECO:0000256" key="4">
    <source>
        <dbReference type="ARBA" id="ARBA00023014"/>
    </source>
</evidence>
<gene>
    <name evidence="9" type="ordered locus">FraEuI1c_5022</name>
</gene>
<dbReference type="PRINTS" id="PR00040">
    <property type="entry name" value="HTHMERR"/>
</dbReference>
<dbReference type="PROSITE" id="PS00552">
    <property type="entry name" value="HTH_MERR_1"/>
    <property type="match status" value="1"/>
</dbReference>
<dbReference type="eggNOG" id="COG0789">
    <property type="taxonomic scope" value="Bacteria"/>
</dbReference>
<evidence type="ECO:0000256" key="6">
    <source>
        <dbReference type="ARBA" id="ARBA00023125"/>
    </source>
</evidence>
<dbReference type="Pfam" id="PF09278">
    <property type="entry name" value="MerR-DNA-bind"/>
    <property type="match status" value="1"/>
</dbReference>
<dbReference type="HOGENOM" id="CLU_060077_5_0_11"/>
<sequence length="156" mass="16907">MQATDLLTVGEVSERSGVAASALRYYEAQGLLAATRTSGNQRRYPRHVLRRLSFIRAAQNVGLSLDEIRSALAALPDGRTPTRDDWARLSRSWHERLDDQIAALRKLRDGLESCIGCGCLSLDRCAISNPGDIVAGNGPGAVYFPRALRGAAPHHG</sequence>
<dbReference type="PROSITE" id="PS50937">
    <property type="entry name" value="HTH_MERR_2"/>
    <property type="match status" value="1"/>
</dbReference>
<evidence type="ECO:0000313" key="10">
    <source>
        <dbReference type="Proteomes" id="UP000002484"/>
    </source>
</evidence>
<dbReference type="Gene3D" id="1.10.1660.10">
    <property type="match status" value="1"/>
</dbReference>
<feature type="domain" description="HTH merR-type" evidence="8">
    <location>
        <begin position="6"/>
        <end position="74"/>
    </location>
</feature>
<dbReference type="CDD" id="cd01110">
    <property type="entry name" value="HTH_SoxR"/>
    <property type="match status" value="1"/>
</dbReference>
<name>E3J492_PSEI1</name>
<dbReference type="GO" id="GO:0046872">
    <property type="term" value="F:metal ion binding"/>
    <property type="evidence" value="ECO:0007669"/>
    <property type="project" value="UniProtKB-KW"/>
</dbReference>
<dbReference type="KEGG" id="fri:FraEuI1c_5022"/>
<evidence type="ECO:0000256" key="5">
    <source>
        <dbReference type="ARBA" id="ARBA00023015"/>
    </source>
</evidence>
<dbReference type="InterPro" id="IPR010211">
    <property type="entry name" value="Redox-sen_tscrpt-act_SoxR"/>
</dbReference>
<keyword evidence="4" id="KW-0411">Iron-sulfur</keyword>
<dbReference type="SUPFAM" id="SSF46955">
    <property type="entry name" value="Putative DNA-binding domain"/>
    <property type="match status" value="1"/>
</dbReference>
<dbReference type="PANTHER" id="PTHR30204:SF0">
    <property type="entry name" value="REDOX-SENSITIVE TRANSCRIPTIONAL ACTIVATOR SOXR"/>
    <property type="match status" value="1"/>
</dbReference>
<protein>
    <submittedName>
        <fullName evidence="9">Transcriptional regulator, MerR family</fullName>
    </submittedName>
</protein>
<dbReference type="PANTHER" id="PTHR30204">
    <property type="entry name" value="REDOX-CYCLING DRUG-SENSING TRANSCRIPTIONAL ACTIVATOR SOXR"/>
    <property type="match status" value="1"/>
</dbReference>
<dbReference type="InterPro" id="IPR015358">
    <property type="entry name" value="Tscrpt_reg_MerR_DNA-bd"/>
</dbReference>
<dbReference type="NCBIfam" id="TIGR01950">
    <property type="entry name" value="SoxR"/>
    <property type="match status" value="1"/>
</dbReference>
<dbReference type="InterPro" id="IPR009061">
    <property type="entry name" value="DNA-bd_dom_put_sf"/>
</dbReference>
<keyword evidence="1" id="KW-0001">2Fe-2S</keyword>
<evidence type="ECO:0000256" key="3">
    <source>
        <dbReference type="ARBA" id="ARBA00023004"/>
    </source>
</evidence>
<dbReference type="OrthoDB" id="9802944at2"/>
<dbReference type="STRING" id="298654.FraEuI1c_5022"/>
<reference evidence="9 10" key="1">
    <citation type="submission" date="2010-10" db="EMBL/GenBank/DDBJ databases">
        <title>Complete sequence of Frankia sp. EuI1c.</title>
        <authorList>
            <consortium name="US DOE Joint Genome Institute"/>
            <person name="Lucas S."/>
            <person name="Copeland A."/>
            <person name="Lapidus A."/>
            <person name="Cheng J.-F."/>
            <person name="Bruce D."/>
            <person name="Goodwin L."/>
            <person name="Pitluck S."/>
            <person name="Chertkov O."/>
            <person name="Detter J.C."/>
            <person name="Han C."/>
            <person name="Tapia R."/>
            <person name="Land M."/>
            <person name="Hauser L."/>
            <person name="Jeffries C."/>
            <person name="Kyrpides N."/>
            <person name="Ivanova N."/>
            <person name="Mikhailova N."/>
            <person name="Beauchemin N."/>
            <person name="Sen A."/>
            <person name="Sur S.A."/>
            <person name="Gtari M."/>
            <person name="Wall L."/>
            <person name="Tisa L."/>
            <person name="Woyke T."/>
        </authorList>
    </citation>
    <scope>NUCLEOTIDE SEQUENCE [LARGE SCALE GENOMIC DNA]</scope>
    <source>
        <strain evidence="10">DSM 45817 / CECT 9037 / EuI1c</strain>
    </source>
</reference>
<keyword evidence="3" id="KW-0408">Iron</keyword>
<dbReference type="GO" id="GO:0003677">
    <property type="term" value="F:DNA binding"/>
    <property type="evidence" value="ECO:0007669"/>
    <property type="project" value="UniProtKB-KW"/>
</dbReference>
<dbReference type="EMBL" id="CP002299">
    <property type="protein sequence ID" value="ADP83011.1"/>
    <property type="molecule type" value="Genomic_DNA"/>
</dbReference>
<keyword evidence="7" id="KW-0804">Transcription</keyword>
<dbReference type="GO" id="GO:0003700">
    <property type="term" value="F:DNA-binding transcription factor activity"/>
    <property type="evidence" value="ECO:0007669"/>
    <property type="project" value="InterPro"/>
</dbReference>
<dbReference type="GO" id="GO:0006979">
    <property type="term" value="P:response to oxidative stress"/>
    <property type="evidence" value="ECO:0007669"/>
    <property type="project" value="InterPro"/>
</dbReference>
<keyword evidence="2" id="KW-0479">Metal-binding</keyword>
<evidence type="ECO:0000313" key="9">
    <source>
        <dbReference type="EMBL" id="ADP83011.1"/>
    </source>
</evidence>
<evidence type="ECO:0000256" key="1">
    <source>
        <dbReference type="ARBA" id="ARBA00022714"/>
    </source>
</evidence>
<dbReference type="InterPro" id="IPR000551">
    <property type="entry name" value="MerR-type_HTH_dom"/>
</dbReference>
<evidence type="ECO:0000256" key="7">
    <source>
        <dbReference type="ARBA" id="ARBA00023163"/>
    </source>
</evidence>
<evidence type="ECO:0000259" key="8">
    <source>
        <dbReference type="PROSITE" id="PS50937"/>
    </source>
</evidence>
<dbReference type="Pfam" id="PF00376">
    <property type="entry name" value="MerR"/>
    <property type="match status" value="1"/>
</dbReference>
<organism evidence="9 10">
    <name type="scientific">Pseudofrankia inefficax (strain DSM 45817 / CECT 9037 / DDB 130130 / EuI1c)</name>
    <name type="common">Frankia inefficax</name>
    <dbReference type="NCBI Taxonomy" id="298654"/>
    <lineage>
        <taxon>Bacteria</taxon>
        <taxon>Bacillati</taxon>
        <taxon>Actinomycetota</taxon>
        <taxon>Actinomycetes</taxon>
        <taxon>Frankiales</taxon>
        <taxon>Frankiaceae</taxon>
        <taxon>Pseudofrankia</taxon>
    </lineage>
</organism>
<accession>E3J492</accession>